<evidence type="ECO:0008006" key="4">
    <source>
        <dbReference type="Google" id="ProtNLM"/>
    </source>
</evidence>
<keyword evidence="1" id="KW-1133">Transmembrane helix</keyword>
<name>A0A7W5ZQZ8_9BACT</name>
<keyword evidence="3" id="KW-1185">Reference proteome</keyword>
<keyword evidence="1" id="KW-0472">Membrane</keyword>
<accession>A0A7W5ZQZ8</accession>
<dbReference type="EMBL" id="JACIBY010000011">
    <property type="protein sequence ID" value="MBB3840461.1"/>
    <property type="molecule type" value="Genomic_DNA"/>
</dbReference>
<reference evidence="2 3" key="1">
    <citation type="submission" date="2020-08" db="EMBL/GenBank/DDBJ databases">
        <title>Genomic Encyclopedia of Type Strains, Phase IV (KMG-IV): sequencing the most valuable type-strain genomes for metagenomic binning, comparative biology and taxonomic classification.</title>
        <authorList>
            <person name="Goeker M."/>
        </authorList>
    </citation>
    <scope>NUCLEOTIDE SEQUENCE [LARGE SCALE GENOMIC DNA]</scope>
    <source>
        <strain evidence="2 3">DSM 17976</strain>
    </source>
</reference>
<feature type="transmembrane region" description="Helical" evidence="1">
    <location>
        <begin position="6"/>
        <end position="24"/>
    </location>
</feature>
<evidence type="ECO:0000313" key="3">
    <source>
        <dbReference type="Proteomes" id="UP000541352"/>
    </source>
</evidence>
<sequence>MNWRSYYFWFLLLTVVAYGLFEYYRPKPIDWTPTYSNKDKIPFGTKATYELLPDVFKNEKVTQLRVPIYNYLSENPTLPKSNYIFVCREFTIDRNDQKQLLNYAKRGNNVFISAYYFPDTLVKTLGIIATLKDPMLRDTALVMNFVNPALSKKGGYVFAQDDGRNYFLIKKPENVTILAKNARNEPIFLKIKYGKGAFYLHNLPLALTNYYALPSKTSDFAFKSLSYLPVLPVYWDEYLKQGRFGDDEQSIFRYIMTQPPLTWAYYLILFGLLLYAIFAGKRTQRVIPVLPVPKNTSLEFVQTIGKMYFQQGDHDNIAEKKIQHLLLYIRERFGLRTHEIDKEFIDDLIQKTGLPRMDIELLFSEIAHAKRTTSLSEFALLSLHHRIEDFYERVK</sequence>
<keyword evidence="1" id="KW-0812">Transmembrane</keyword>
<gene>
    <name evidence="2" type="ORF">FHS57_004481</name>
</gene>
<evidence type="ECO:0000256" key="1">
    <source>
        <dbReference type="SAM" id="Phobius"/>
    </source>
</evidence>
<dbReference type="RefSeq" id="WP_183977445.1">
    <property type="nucleotide sequence ID" value="NZ_JACIBY010000011.1"/>
</dbReference>
<evidence type="ECO:0000313" key="2">
    <source>
        <dbReference type="EMBL" id="MBB3840461.1"/>
    </source>
</evidence>
<comment type="caution">
    <text evidence="2">The sequence shown here is derived from an EMBL/GenBank/DDBJ whole genome shotgun (WGS) entry which is preliminary data.</text>
</comment>
<dbReference type="Proteomes" id="UP000541352">
    <property type="component" value="Unassembled WGS sequence"/>
</dbReference>
<organism evidence="2 3">
    <name type="scientific">Runella defluvii</name>
    <dbReference type="NCBI Taxonomy" id="370973"/>
    <lineage>
        <taxon>Bacteria</taxon>
        <taxon>Pseudomonadati</taxon>
        <taxon>Bacteroidota</taxon>
        <taxon>Cytophagia</taxon>
        <taxon>Cytophagales</taxon>
        <taxon>Spirosomataceae</taxon>
        <taxon>Runella</taxon>
    </lineage>
</organism>
<protein>
    <recommendedName>
        <fullName evidence="4">DUF4350 domain-containing protein</fullName>
    </recommendedName>
</protein>
<dbReference type="AlphaFoldDB" id="A0A7W5ZQZ8"/>
<proteinExistence type="predicted"/>
<feature type="transmembrane region" description="Helical" evidence="1">
    <location>
        <begin position="263"/>
        <end position="280"/>
    </location>
</feature>